<evidence type="ECO:0000256" key="15">
    <source>
        <dbReference type="PROSITE-ProRule" id="PRU00742"/>
    </source>
</evidence>
<dbReference type="InterPro" id="IPR042089">
    <property type="entry name" value="Peptidase_M13_dom_2"/>
</dbReference>
<dbReference type="Pfam" id="PF20926">
    <property type="entry name" value="Htt_N-HEAT_1"/>
    <property type="match status" value="1"/>
</dbReference>
<evidence type="ECO:0000256" key="13">
    <source>
        <dbReference type="ARBA" id="ARBA00023211"/>
    </source>
</evidence>
<evidence type="ECO:0000256" key="1">
    <source>
        <dbReference type="ARBA" id="ARBA00001936"/>
    </source>
</evidence>
<feature type="domain" description="Peptidase M13 C-terminal" evidence="17">
    <location>
        <begin position="536"/>
        <end position="725"/>
    </location>
</feature>
<evidence type="ECO:0000256" key="5">
    <source>
        <dbReference type="ARBA" id="ARBA00012168"/>
    </source>
</evidence>
<keyword evidence="10" id="KW-0378">Hydrolase</keyword>
<evidence type="ECO:0000259" key="17">
    <source>
        <dbReference type="Pfam" id="PF01431"/>
    </source>
</evidence>
<comment type="cofactor">
    <cofactor evidence="2">
        <name>Zn(2+)</name>
        <dbReference type="ChEBI" id="CHEBI:29105"/>
    </cofactor>
</comment>
<evidence type="ECO:0000256" key="9">
    <source>
        <dbReference type="ARBA" id="ARBA00022723"/>
    </source>
</evidence>
<evidence type="ECO:0000256" key="4">
    <source>
        <dbReference type="ARBA" id="ARBA00007357"/>
    </source>
</evidence>
<feature type="chain" id="PRO_5035762908" description="arginase" evidence="16">
    <location>
        <begin position="17"/>
        <end position="3248"/>
    </location>
</feature>
<dbReference type="InterPro" id="IPR016024">
    <property type="entry name" value="ARM-type_fold"/>
</dbReference>
<dbReference type="InterPro" id="IPR006035">
    <property type="entry name" value="Ureohydrolase"/>
</dbReference>
<comment type="similarity">
    <text evidence="15">Belongs to the arginase family.</text>
</comment>
<protein>
    <recommendedName>
        <fullName evidence="5">arginase</fullName>
        <ecNumber evidence="5">3.5.3.1</ecNumber>
    </recommendedName>
</protein>
<dbReference type="FunFam" id="3.40.800.10:FF:000012">
    <property type="entry name" value="Arginase"/>
    <property type="match status" value="1"/>
</dbReference>
<dbReference type="Proteomes" id="UP000835052">
    <property type="component" value="Unassembled WGS sequence"/>
</dbReference>
<dbReference type="SUPFAM" id="SSF52768">
    <property type="entry name" value="Arginase/deacetylase"/>
    <property type="match status" value="1"/>
</dbReference>
<dbReference type="SUPFAM" id="SSF48371">
    <property type="entry name" value="ARM repeat"/>
    <property type="match status" value="1"/>
</dbReference>
<dbReference type="InterPro" id="IPR024079">
    <property type="entry name" value="MetalloPept_cat_dom_sf"/>
</dbReference>
<keyword evidence="16" id="KW-0732">Signal</keyword>
<name>A0A8S1H2X7_9PELO</name>
<dbReference type="PANTHER" id="PTHR11733">
    <property type="entry name" value="ZINC METALLOPROTEASE FAMILY M13 NEPRILYSIN-RELATED"/>
    <property type="match status" value="1"/>
</dbReference>
<comment type="pathway">
    <text evidence="3">Nitrogen metabolism; urea cycle; L-ornithine and urea from L-arginine: step 1/1.</text>
</comment>
<dbReference type="GO" id="GO:0046872">
    <property type="term" value="F:metal ion binding"/>
    <property type="evidence" value="ECO:0007669"/>
    <property type="project" value="UniProtKB-KW"/>
</dbReference>
<dbReference type="GO" id="GO:0004053">
    <property type="term" value="F:arginase activity"/>
    <property type="evidence" value="ECO:0007669"/>
    <property type="project" value="UniProtKB-EC"/>
</dbReference>
<evidence type="ECO:0000256" key="16">
    <source>
        <dbReference type="SAM" id="SignalP"/>
    </source>
</evidence>
<dbReference type="GO" id="GO:0016485">
    <property type="term" value="P:protein processing"/>
    <property type="evidence" value="ECO:0007669"/>
    <property type="project" value="TreeGrafter"/>
</dbReference>
<keyword evidence="7" id="KW-0056">Arginine metabolism</keyword>
<dbReference type="EMBL" id="CAJGYM010000016">
    <property type="protein sequence ID" value="CAD6190596.1"/>
    <property type="molecule type" value="Genomic_DNA"/>
</dbReference>
<evidence type="ECO:0000313" key="19">
    <source>
        <dbReference type="EMBL" id="CAD6190596.1"/>
    </source>
</evidence>
<comment type="similarity">
    <text evidence="4">Belongs to the peptidase M13 family.</text>
</comment>
<dbReference type="EC" id="3.5.3.1" evidence="5"/>
<dbReference type="PROSITE" id="PS51409">
    <property type="entry name" value="ARGINASE_2"/>
    <property type="match status" value="1"/>
</dbReference>
<evidence type="ECO:0000313" key="20">
    <source>
        <dbReference type="Proteomes" id="UP000835052"/>
    </source>
</evidence>
<comment type="catalytic activity">
    <reaction evidence="14">
        <text>L-arginine + H2O = urea + L-ornithine</text>
        <dbReference type="Rhea" id="RHEA:20569"/>
        <dbReference type="ChEBI" id="CHEBI:15377"/>
        <dbReference type="ChEBI" id="CHEBI:16199"/>
        <dbReference type="ChEBI" id="CHEBI:32682"/>
        <dbReference type="ChEBI" id="CHEBI:46911"/>
        <dbReference type="EC" id="3.5.3.1"/>
    </reaction>
</comment>
<dbReference type="InterPro" id="IPR048411">
    <property type="entry name" value="Htt_N_HEAT_rpt-1"/>
</dbReference>
<dbReference type="InterPro" id="IPR000718">
    <property type="entry name" value="Peptidase_M13"/>
</dbReference>
<dbReference type="CDD" id="cd08662">
    <property type="entry name" value="M13"/>
    <property type="match status" value="1"/>
</dbReference>
<dbReference type="InterPro" id="IPR018497">
    <property type="entry name" value="Peptidase_M13_C"/>
</dbReference>
<proteinExistence type="inferred from homology"/>
<keyword evidence="13" id="KW-0464">Manganese</keyword>
<dbReference type="CDD" id="cd09989">
    <property type="entry name" value="Arginase"/>
    <property type="match status" value="1"/>
</dbReference>
<evidence type="ECO:0000259" key="18">
    <source>
        <dbReference type="Pfam" id="PF05649"/>
    </source>
</evidence>
<dbReference type="Pfam" id="PF01431">
    <property type="entry name" value="Peptidase_M13"/>
    <property type="match status" value="1"/>
</dbReference>
<evidence type="ECO:0000256" key="6">
    <source>
        <dbReference type="ARBA" id="ARBA00022436"/>
    </source>
</evidence>
<dbReference type="SUPFAM" id="SSF55486">
    <property type="entry name" value="Metalloproteases ('zincins'), catalytic domain"/>
    <property type="match status" value="1"/>
</dbReference>
<evidence type="ECO:0000256" key="2">
    <source>
        <dbReference type="ARBA" id="ARBA00001947"/>
    </source>
</evidence>
<dbReference type="InterPro" id="IPR014033">
    <property type="entry name" value="Arginase"/>
</dbReference>
<dbReference type="GO" id="GO:0005886">
    <property type="term" value="C:plasma membrane"/>
    <property type="evidence" value="ECO:0007669"/>
    <property type="project" value="TreeGrafter"/>
</dbReference>
<dbReference type="Gene3D" id="3.40.390.10">
    <property type="entry name" value="Collagenase (Catalytic Domain)"/>
    <property type="match status" value="1"/>
</dbReference>
<comment type="cofactor">
    <cofactor evidence="1">
        <name>Mn(2+)</name>
        <dbReference type="ChEBI" id="CHEBI:29035"/>
    </cofactor>
</comment>
<dbReference type="PRINTS" id="PR00116">
    <property type="entry name" value="ARGINASE"/>
</dbReference>
<gene>
    <name evidence="19" type="ORF">CAUJ_LOCUS6515</name>
</gene>
<dbReference type="GO" id="GO:0006525">
    <property type="term" value="P:arginine metabolic process"/>
    <property type="evidence" value="ECO:0007669"/>
    <property type="project" value="UniProtKB-KW"/>
</dbReference>
<dbReference type="GO" id="GO:0004222">
    <property type="term" value="F:metalloendopeptidase activity"/>
    <property type="evidence" value="ECO:0007669"/>
    <property type="project" value="InterPro"/>
</dbReference>
<reference evidence="19" key="1">
    <citation type="submission" date="2020-10" db="EMBL/GenBank/DDBJ databases">
        <authorList>
            <person name="Kikuchi T."/>
        </authorList>
    </citation>
    <scope>NUCLEOTIDE SEQUENCE</scope>
    <source>
        <strain evidence="19">NKZ352</strain>
    </source>
</reference>
<dbReference type="PROSITE" id="PS51885">
    <property type="entry name" value="NEPRILYSIN"/>
    <property type="match status" value="1"/>
</dbReference>
<dbReference type="OrthoDB" id="9992747at2759"/>
<evidence type="ECO:0000256" key="11">
    <source>
        <dbReference type="ARBA" id="ARBA00022833"/>
    </source>
</evidence>
<dbReference type="PANTHER" id="PTHR11733:SF237">
    <property type="entry name" value="NEPRILYSIN-LIKE 4"/>
    <property type="match status" value="1"/>
</dbReference>
<comment type="caution">
    <text evidence="19">The sequence shown here is derived from an EMBL/GenBank/DDBJ whole genome shotgun (WGS) entry which is preliminary data.</text>
</comment>
<evidence type="ECO:0000256" key="10">
    <source>
        <dbReference type="ARBA" id="ARBA00022801"/>
    </source>
</evidence>
<keyword evidence="6" id="KW-0835">Urea cycle</keyword>
<dbReference type="GO" id="GO:0000050">
    <property type="term" value="P:urea cycle"/>
    <property type="evidence" value="ECO:0007669"/>
    <property type="project" value="UniProtKB-KW"/>
</dbReference>
<evidence type="ECO:0000256" key="14">
    <source>
        <dbReference type="ARBA" id="ARBA00047391"/>
    </source>
</evidence>
<dbReference type="InterPro" id="IPR048413">
    <property type="entry name" value="Htt_C-HEAT_rpt"/>
</dbReference>
<dbReference type="Gene3D" id="1.10.1380.10">
    <property type="entry name" value="Neutral endopeptidase , domain2"/>
    <property type="match status" value="1"/>
</dbReference>
<keyword evidence="8" id="KW-0645">Protease</keyword>
<evidence type="ECO:0000256" key="12">
    <source>
        <dbReference type="ARBA" id="ARBA00023049"/>
    </source>
</evidence>
<keyword evidence="9" id="KW-0479">Metal-binding</keyword>
<dbReference type="Pfam" id="PF00491">
    <property type="entry name" value="Arginase"/>
    <property type="match status" value="1"/>
</dbReference>
<accession>A0A8S1H2X7</accession>
<organism evidence="19 20">
    <name type="scientific">Caenorhabditis auriculariae</name>
    <dbReference type="NCBI Taxonomy" id="2777116"/>
    <lineage>
        <taxon>Eukaryota</taxon>
        <taxon>Metazoa</taxon>
        <taxon>Ecdysozoa</taxon>
        <taxon>Nematoda</taxon>
        <taxon>Chromadorea</taxon>
        <taxon>Rhabditida</taxon>
        <taxon>Rhabditina</taxon>
        <taxon>Rhabditomorpha</taxon>
        <taxon>Rhabditoidea</taxon>
        <taxon>Rhabditidae</taxon>
        <taxon>Peloderinae</taxon>
        <taxon>Caenorhabditis</taxon>
    </lineage>
</organism>
<dbReference type="InterPro" id="IPR008753">
    <property type="entry name" value="Peptidase_M13_N"/>
</dbReference>
<dbReference type="InterPro" id="IPR023696">
    <property type="entry name" value="Ureohydrolase_dom_sf"/>
</dbReference>
<keyword evidence="11" id="KW-0862">Zinc</keyword>
<dbReference type="Pfam" id="PF05649">
    <property type="entry name" value="Peptidase_M13_N"/>
    <property type="match status" value="1"/>
</dbReference>
<keyword evidence="20" id="KW-1185">Reference proteome</keyword>
<evidence type="ECO:0000256" key="3">
    <source>
        <dbReference type="ARBA" id="ARBA00005098"/>
    </source>
</evidence>
<dbReference type="Pfam" id="PF20927">
    <property type="entry name" value="Htt_C-HEAT"/>
    <property type="match status" value="1"/>
</dbReference>
<evidence type="ECO:0000256" key="7">
    <source>
        <dbReference type="ARBA" id="ARBA00022503"/>
    </source>
</evidence>
<feature type="domain" description="Peptidase M13 N-terminal" evidence="18">
    <location>
        <begin position="95"/>
        <end position="475"/>
    </location>
</feature>
<evidence type="ECO:0000256" key="8">
    <source>
        <dbReference type="ARBA" id="ARBA00022670"/>
    </source>
</evidence>
<dbReference type="Gene3D" id="3.40.800.10">
    <property type="entry name" value="Ureohydrolase domain"/>
    <property type="match status" value="1"/>
</dbReference>
<feature type="signal peptide" evidence="16">
    <location>
        <begin position="1"/>
        <end position="16"/>
    </location>
</feature>
<keyword evidence="12" id="KW-0482">Metalloprotease</keyword>
<sequence>MNRVVSIFFLAQLISTTIVDLNSVLPGVNLRTSNLTLIFKNAQIEDGRLTFDQIQSVNADGRPVDVSKENLEVSQKEKVVDYKDLVESIDYTIDPCIDFYGHVCNGWKAKHPIPFNESQISHSQLISNKLTQRIQEILTKSKKAPGREYELMYIYYQKCVEHTENPDNSGFKTLLEKLTKIRTLDVSRVTDWLIVMKSQSLFYEFSVAPDEYNSSKNILHVSPVGPVLKYDAYFNPIYMHEYNGLRTFLFQLLQLLSFDDENHQVFKGTPDDAFRRVESFLRVDQTIAKIQQETRNNFMDITVKMRELPNVLHSVDWDRYFRSIIPGDLFENLQNSEIRISDSLAVARTEELIAILPNKTLQDYLEWKAVFHYGEFMDQRYQDLLSQYELDVTGVKNKDRIVSCIEATNSLFPDLVGHQYVLKYFEKNTRVELQEIVLNIKNEFLKLLDENTWMDEKTKNRARLKTKAIGEYIGYNEDIFNQTLIARKYANLTFSEFHNFREITDSVTSWAQMRSLTLLNKSNKKEEFDFPAAQINAFYDPSHNNIAILAGILFTPYFNSTFPRAMNYGSIGVVIGHEMTHGFDNYGALFDENGNKKNWWGKETFDNYERRKLCIEEQYDQVFIEDLGVHVDGKRTLGENIADNGGMRLALGAMNKATKQEEVSVSGLEEYTPNQQFFLNYAYSWCGNTRRQALLNDVATNVHSPDVQRVNVLLANQPEFAQAFHYLLSTFGTEERRPQRDQEKKRDGRHINCRISEITTFHRLSTFNMRRTTALAKQVITAIGCANGQAGRELGCEKAVEIIKNSQFLDRMRVELRWGPVVDEISTGRQQKALLGVKQTCRQLAYYTKEAIENKEELLVLGGDHSCAIGTWSGVSTALRPAGDLGLIWVDAHMDAHTPETSGTGNIHGMPVAHLLGFGDKSLVHVGDRMPKILPHNLCMVGIRDYESAEQEFLEKLGVRIFYADEVHRRGITDVMQEAQYLVSRNTIGYGLSIDLDGFDVRYAPAVGTPAANGINALEFVKAMLTIDLTKLVATEIVEFLPRLDDENKTSEKLVASLVEYIYITKEFQLKACSEISERVSTVDVDRNVRVSHAKMKPVLDKMKSRITSTSATASADVPSTSDLRELKEVVSLFSNDFMLFQCSFQQVLDYVNMASSFIDDPDVNERLIAGEIISILSKKLIYANRHEWVLEILIRQLSSAKSGRSIVFCLTHLAYLASYFDEFPSDKSVRVIELLTKAIESQENIVQTALQASFPSICFCSRNAPRQLEILLKVAFQQLEKSSGAGARCAAKVLFVICKNNLTLVPQTFSHCLDMAKMVFFKGGKVGAFIALKLLANASFDLDHELLKEALLLALFVIERQGGEVVHEAFDLLKALIAAFPSVLNSFSLAGKVISMTQNGVVDYNASRNSEAEDPAEDIIDPLMNAELYEEQINQQPKIEKPLEPFRIFDHSDENGSVLKKCSLIIARRYLLTGNPGCINDSARISIQRLALSCLYVVSKFANISNLVVFGEKGYQKMTEVSEFALLDDPGVCSIATKLSLRLYINADTFGCQLIDIVFEKLTKIAETSLERLYTRKALIEAFTDVVNHKFNNRAYSHDVYSLVVKECREGFDSTLQLSCANYLAEMTSKHGVEATKFTIGSSLFSLLAQGSSSSGFAAALSMLPRLISGEGRENQILAFNCHQPFQMRLGVSREVDLTNKNHQEVAKNLERFFGMLFAGESLNCRELLPNFGDIVSCLADVFCPALFPNIYRSVMEPLTQAYIFDVRKPVHISGYLRAFGKIIGAFLIESTKGKKRPDFVEEYAETIMINAMRVLNLYYALVMSHVSANATAVTNKKVVVNRNVNDFSCLIGTAHTPCKNKKGESSKFSEAECLQEAYSAFQGSCNNYFASMQNDVDEKFTEPLKAALECLCSLFEVFFPEPEGFNSFHRYVYDEMLLYAKTLFSIVPSEMTTFLTQMLKLKTKSSLCHMEYSLSQSYAEKFRLHDENPCWINLQNLVMKVRNPEGFDNFLERGLFLPELGTSSQKFHSTDFIIDQLRDFFGRVMSLMNRSEQNMIQVYNLAKEYVSGGLPLETLDPEGVLLRKLRGKLSNLCEVVVVFLKHRVMANEDVKAMQKLILVSSESKMDKKHVTNALSASTLLLSALAENPQNHFLWKVVHEVGPRCWRAAPAATLEFFIYIHHLFGKKEPSLSDILTKKFIELIELEEPKENTFFQLVVFFSKMTEALMKIEKFEISKIMEKFCEGHVSVMLIVYHLLVSTENGPGLFDLKVEWVEKLKEEGAAPPFDRIPWVRDFFSTYLNFSPDALTGFYFSTLRNEPQNEREELPDDDLPMAIADLNAKKSENSSNDWLEIVASIYTCRPQCLQALARSPIEKMIRVHEQVAKSGKGELLNFYCRFLQCVTLELSASQELDLPLYEMMKKNISRLTRYLLDGDNENDESFYRKYGSKQECVELKIKIISFFQKIPYSHHIDYCLTVSDAETALRNITVENCSNEQFMTGVRFILRDDAVQNAIKTEQCLFTVYSGILKYLTIDKRNYTRLTLKGLKLTFNYPPSAEKEVAERKLSEATLREAFIVAQHVMGLISSPDTNESDLIKSVWITLLRHPILYGLAMIPVEAVRNGWQIQTEWKPHKLFGVSLISVPELSRDTDVLKDFKFRASWLGWLHRSQFEELFMSFFGVLASMPVGEEVAAVQDYEERSERTAVAFLQLCELLLGAHAFPLGGDRSSQYIVKHRERSGPFFKSRLLMELAEVKSKLTSVEVKSAFSQNIEMLRNTTEEYNFGQLSVLSLWNLCGVLSAETASSDLVPHPKQLSSSMSAFLLNTTHDLDTASHLRSMIDICNHWLSKGVQDLAPNVLYAITVTLTCLSDLFDTESYYIFMLNSFQAIHRLGALPNNYKNGYVLYGIIKCVAVLGLEEASITDKQICGYIGEGLGGSTAVIEMTLDAVLILFQSTFVDQLPSVISLCSNFVMFLKGIPESKLESLRCRLWAIVFRILEEPIAYGTKKELLQMVKESLVDARLSTVERNSLTSGVEALICHSRNFVHHFYPTVVYCLKNYVTHRALFEYIVRIALVCAAQDSQIENGAHEDSLTETVNELLSINDRCTVQHTKILENALPAFMRLTYGFEKAIQKLLERIDFNEPWISDPDLHSGKTILIAVYEIFSVMRHSESLQDRSKILSECIEQVKAIISPYVESDDLHQKYLCHALLHASAKSIEGSYRFFFGLDFYGNKEMINKWDLSADSA</sequence>